<evidence type="ECO:0000313" key="3">
    <source>
        <dbReference type="Proteomes" id="UP001183648"/>
    </source>
</evidence>
<dbReference type="EMBL" id="JAVDYG010000001">
    <property type="protein sequence ID" value="MDR7363322.1"/>
    <property type="molecule type" value="Genomic_DNA"/>
</dbReference>
<keyword evidence="1" id="KW-0812">Transmembrane</keyword>
<feature type="transmembrane region" description="Helical" evidence="1">
    <location>
        <begin position="57"/>
        <end position="74"/>
    </location>
</feature>
<feature type="transmembrane region" description="Helical" evidence="1">
    <location>
        <begin position="110"/>
        <end position="133"/>
    </location>
</feature>
<reference evidence="2 3" key="1">
    <citation type="submission" date="2023-07" db="EMBL/GenBank/DDBJ databases">
        <title>Sequencing the genomes of 1000 actinobacteria strains.</title>
        <authorList>
            <person name="Klenk H.-P."/>
        </authorList>
    </citation>
    <scope>NUCLEOTIDE SEQUENCE [LARGE SCALE GENOMIC DNA]</scope>
    <source>
        <strain evidence="2 3">DSM 19426</strain>
    </source>
</reference>
<feature type="transmembrane region" description="Helical" evidence="1">
    <location>
        <begin position="86"/>
        <end position="104"/>
    </location>
</feature>
<dbReference type="Proteomes" id="UP001183648">
    <property type="component" value="Unassembled WGS sequence"/>
</dbReference>
<gene>
    <name evidence="2" type="ORF">J2S63_002875</name>
</gene>
<sequence>MTATTVDRPPTLSRTTSLLADRVTCGLAVLVGAAALLGLIVPDVYTGPAATAETLRAWDLVGVPLSVALLVAAWRSARGSAGARLVEVAVVASLVYTSAFYVFGTGFNDLFLLHVAVLGTALVALGLHVAALADPSDPARSALRVGEARHPRLAAGLLVALAVGLGAMWVVAAVVQAVDGTVPVGSRLVETVTVVRLGMALDLLLLVPLYLASGVLLWRGAAWGRVLTVVSVLSGLVHQVDYLVAMPMQVAAGVEGAVSSDAAEPVVVLAYLVAGWALLRPASGRSSSSSASSRLAA</sequence>
<feature type="transmembrane region" description="Helical" evidence="1">
    <location>
        <begin position="197"/>
        <end position="218"/>
    </location>
</feature>
<keyword evidence="1" id="KW-1133">Transmembrane helix</keyword>
<evidence type="ECO:0000313" key="2">
    <source>
        <dbReference type="EMBL" id="MDR7363322.1"/>
    </source>
</evidence>
<comment type="caution">
    <text evidence="2">The sequence shown here is derived from an EMBL/GenBank/DDBJ whole genome shotgun (WGS) entry which is preliminary data.</text>
</comment>
<evidence type="ECO:0000256" key="1">
    <source>
        <dbReference type="SAM" id="Phobius"/>
    </source>
</evidence>
<dbReference type="RefSeq" id="WP_310303598.1">
    <property type="nucleotide sequence ID" value="NZ_BAAAPS010000003.1"/>
</dbReference>
<protein>
    <submittedName>
        <fullName evidence="2">Uncharacterized protein</fullName>
    </submittedName>
</protein>
<organism evidence="2 3">
    <name type="scientific">Nocardioides marmoribigeumensis</name>
    <dbReference type="NCBI Taxonomy" id="433649"/>
    <lineage>
        <taxon>Bacteria</taxon>
        <taxon>Bacillati</taxon>
        <taxon>Actinomycetota</taxon>
        <taxon>Actinomycetes</taxon>
        <taxon>Propionibacteriales</taxon>
        <taxon>Nocardioidaceae</taxon>
        <taxon>Nocardioides</taxon>
    </lineage>
</organism>
<keyword evidence="1" id="KW-0472">Membrane</keyword>
<keyword evidence="3" id="KW-1185">Reference proteome</keyword>
<proteinExistence type="predicted"/>
<name>A0ABU2BY47_9ACTN</name>
<feature type="transmembrane region" description="Helical" evidence="1">
    <location>
        <begin position="153"/>
        <end position="177"/>
    </location>
</feature>
<accession>A0ABU2BY47</accession>
<feature type="transmembrane region" description="Helical" evidence="1">
    <location>
        <begin position="23"/>
        <end position="45"/>
    </location>
</feature>